<dbReference type="AlphaFoldDB" id="A0A562K1S5"/>
<proteinExistence type="predicted"/>
<reference evidence="2 3" key="1">
    <citation type="journal article" date="2015" name="Stand. Genomic Sci.">
        <title>Genomic Encyclopedia of Bacterial and Archaeal Type Strains, Phase III: the genomes of soil and plant-associated and newly described type strains.</title>
        <authorList>
            <person name="Whitman W.B."/>
            <person name="Woyke T."/>
            <person name="Klenk H.P."/>
            <person name="Zhou Y."/>
            <person name="Lilburn T.G."/>
            <person name="Beck B.J."/>
            <person name="De Vos P."/>
            <person name="Vandamme P."/>
            <person name="Eisen J.A."/>
            <person name="Garrity G."/>
            <person name="Hugenholtz P."/>
            <person name="Kyrpides N.C."/>
        </authorList>
    </citation>
    <scope>NUCLEOTIDE SEQUENCE [LARGE SCALE GENOMIC DNA]</scope>
    <source>
        <strain evidence="2 3">CGMCC 1.10115</strain>
    </source>
</reference>
<protein>
    <submittedName>
        <fullName evidence="2">Ribonuclease HI</fullName>
    </submittedName>
</protein>
<dbReference type="SUPFAM" id="SSF53098">
    <property type="entry name" value="Ribonuclease H-like"/>
    <property type="match status" value="1"/>
</dbReference>
<evidence type="ECO:0000259" key="1">
    <source>
        <dbReference type="PROSITE" id="PS50879"/>
    </source>
</evidence>
<comment type="caution">
    <text evidence="2">The sequence shown here is derived from an EMBL/GenBank/DDBJ whole genome shotgun (WGS) entry which is preliminary data.</text>
</comment>
<dbReference type="Proteomes" id="UP000318667">
    <property type="component" value="Unassembled WGS sequence"/>
</dbReference>
<dbReference type="InterPro" id="IPR002156">
    <property type="entry name" value="RNaseH_domain"/>
</dbReference>
<feature type="domain" description="RNase H type-1" evidence="1">
    <location>
        <begin position="44"/>
        <end position="172"/>
    </location>
</feature>
<organism evidence="2 3">
    <name type="scientific">Cytobacillus oceanisediminis</name>
    <dbReference type="NCBI Taxonomy" id="665099"/>
    <lineage>
        <taxon>Bacteria</taxon>
        <taxon>Bacillati</taxon>
        <taxon>Bacillota</taxon>
        <taxon>Bacilli</taxon>
        <taxon>Bacillales</taxon>
        <taxon>Bacillaceae</taxon>
        <taxon>Cytobacillus</taxon>
    </lineage>
</organism>
<dbReference type="InterPro" id="IPR012337">
    <property type="entry name" value="RNaseH-like_sf"/>
</dbReference>
<keyword evidence="3" id="KW-1185">Reference proteome</keyword>
<dbReference type="PANTHER" id="PTHR46387">
    <property type="entry name" value="POLYNUCLEOTIDYL TRANSFERASE, RIBONUCLEASE H-LIKE SUPERFAMILY PROTEIN"/>
    <property type="match status" value="1"/>
</dbReference>
<dbReference type="CDD" id="cd09279">
    <property type="entry name" value="RNase_HI_like"/>
    <property type="match status" value="1"/>
</dbReference>
<evidence type="ECO:0000313" key="3">
    <source>
        <dbReference type="Proteomes" id="UP000318667"/>
    </source>
</evidence>
<dbReference type="InterPro" id="IPR036397">
    <property type="entry name" value="RNaseH_sf"/>
</dbReference>
<dbReference type="GO" id="GO:0004523">
    <property type="term" value="F:RNA-DNA hybrid ribonuclease activity"/>
    <property type="evidence" value="ECO:0007669"/>
    <property type="project" value="InterPro"/>
</dbReference>
<name>A0A562K1S5_9BACI</name>
<dbReference type="Gene3D" id="3.30.420.10">
    <property type="entry name" value="Ribonuclease H-like superfamily/Ribonuclease H"/>
    <property type="match status" value="1"/>
</dbReference>
<dbReference type="EMBL" id="VLKI01000003">
    <property type="protein sequence ID" value="TWH89203.1"/>
    <property type="molecule type" value="Genomic_DNA"/>
</dbReference>
<dbReference type="PANTHER" id="PTHR46387:SF2">
    <property type="entry name" value="RIBONUCLEASE HI"/>
    <property type="match status" value="1"/>
</dbReference>
<dbReference type="PROSITE" id="PS50879">
    <property type="entry name" value="RNASE_H_1"/>
    <property type="match status" value="1"/>
</dbReference>
<evidence type="ECO:0000313" key="2">
    <source>
        <dbReference type="EMBL" id="TWH89203.1"/>
    </source>
</evidence>
<accession>A0A562K1S5</accession>
<gene>
    <name evidence="2" type="ORF">IQ19_01633</name>
</gene>
<dbReference type="Pfam" id="PF13456">
    <property type="entry name" value="RVT_3"/>
    <property type="match status" value="1"/>
</dbReference>
<dbReference type="GO" id="GO:0003676">
    <property type="term" value="F:nucleic acid binding"/>
    <property type="evidence" value="ECO:0007669"/>
    <property type="project" value="InterPro"/>
</dbReference>
<sequence>MVSFFCYIKDFYDKLHLVYPIAVLNKVKLTPCHNQLPLHKKQEAEQLIEVYIDGASAGNPGPSGAGIFIKNNGEVERYSFPLGEMENHEAEYRAFLKALEICIEKGYKIVSFRTDSQLVNRAVEKEFVKNKKFAPLLEEALKLTSQFDLFFMKWVPSSDNKAADELARAAIRNIKTKGQDK</sequence>